<organism evidence="1 2">
    <name type="scientific">Eumeta variegata</name>
    <name type="common">Bagworm moth</name>
    <name type="synonym">Eumeta japonica</name>
    <dbReference type="NCBI Taxonomy" id="151549"/>
    <lineage>
        <taxon>Eukaryota</taxon>
        <taxon>Metazoa</taxon>
        <taxon>Ecdysozoa</taxon>
        <taxon>Arthropoda</taxon>
        <taxon>Hexapoda</taxon>
        <taxon>Insecta</taxon>
        <taxon>Pterygota</taxon>
        <taxon>Neoptera</taxon>
        <taxon>Endopterygota</taxon>
        <taxon>Lepidoptera</taxon>
        <taxon>Glossata</taxon>
        <taxon>Ditrysia</taxon>
        <taxon>Tineoidea</taxon>
        <taxon>Psychidae</taxon>
        <taxon>Oiketicinae</taxon>
        <taxon>Eumeta</taxon>
    </lineage>
</organism>
<proteinExistence type="predicted"/>
<evidence type="ECO:0000313" key="2">
    <source>
        <dbReference type="Proteomes" id="UP000299102"/>
    </source>
</evidence>
<dbReference type="Proteomes" id="UP000299102">
    <property type="component" value="Unassembled WGS sequence"/>
</dbReference>
<keyword evidence="2" id="KW-1185">Reference proteome</keyword>
<comment type="caution">
    <text evidence="1">The sequence shown here is derived from an EMBL/GenBank/DDBJ whole genome shotgun (WGS) entry which is preliminary data.</text>
</comment>
<gene>
    <name evidence="1" type="ORF">EVAR_33478_1</name>
</gene>
<dbReference type="AlphaFoldDB" id="A0A4C1WHY7"/>
<sequence>MLNKNAAEDKGDEPGRNEKFLESFGLTALWPPAAPPRRWAVNERPPHRSFCSSWRGGISTWSEEDEGWIERRPFSAFNNTLLLWRRSGLRLRRDPSERGRLLSSFGARPCRAVTSPPYARPLTRPSARVRFVRPRRRPSPRRRRRVTLRAYRSGTI</sequence>
<evidence type="ECO:0000313" key="1">
    <source>
        <dbReference type="EMBL" id="GBP49724.1"/>
    </source>
</evidence>
<protein>
    <submittedName>
        <fullName evidence="1">Uncharacterized protein</fullName>
    </submittedName>
</protein>
<reference evidence="1 2" key="1">
    <citation type="journal article" date="2019" name="Commun. Biol.">
        <title>The bagworm genome reveals a unique fibroin gene that provides high tensile strength.</title>
        <authorList>
            <person name="Kono N."/>
            <person name="Nakamura H."/>
            <person name="Ohtoshi R."/>
            <person name="Tomita M."/>
            <person name="Numata K."/>
            <person name="Arakawa K."/>
        </authorList>
    </citation>
    <scope>NUCLEOTIDE SEQUENCE [LARGE SCALE GENOMIC DNA]</scope>
</reference>
<dbReference type="EMBL" id="BGZK01000551">
    <property type="protein sequence ID" value="GBP49724.1"/>
    <property type="molecule type" value="Genomic_DNA"/>
</dbReference>
<name>A0A4C1WHY7_EUMVA</name>
<accession>A0A4C1WHY7</accession>